<accession>A0A124HEG1</accession>
<dbReference type="OrthoDB" id="4256089at2"/>
<dbReference type="AlphaFoldDB" id="A0A124HEG1"/>
<organism evidence="1 2">
    <name type="scientific">Streptomyces yokosukanensis</name>
    <dbReference type="NCBI Taxonomy" id="67386"/>
    <lineage>
        <taxon>Bacteria</taxon>
        <taxon>Bacillati</taxon>
        <taxon>Actinomycetota</taxon>
        <taxon>Actinomycetes</taxon>
        <taxon>Kitasatosporales</taxon>
        <taxon>Streptomycetaceae</taxon>
        <taxon>Streptomyces</taxon>
    </lineage>
</organism>
<gene>
    <name evidence="1" type="ORF">AQI95_34400</name>
</gene>
<protein>
    <submittedName>
        <fullName evidence="1">Uncharacterized protein</fullName>
    </submittedName>
</protein>
<keyword evidence="2" id="KW-1185">Reference proteome</keyword>
<sequence>MKCDRTLDVPHGMRAAALEFASELPYGDDPLPDDVTCEIDRHEYGEHAAQLRDLGKGSAVWITWGKSGDVAHDIKVQCLAICNSASPSEENHCWLPEAHRGGHSWGRYE</sequence>
<evidence type="ECO:0000313" key="1">
    <source>
        <dbReference type="EMBL" id="KUN00599.1"/>
    </source>
</evidence>
<reference evidence="1 2" key="1">
    <citation type="submission" date="2015-10" db="EMBL/GenBank/DDBJ databases">
        <title>Draft genome sequence of Streptomyces yokosukanensis DSM 40224, type strain for the species Streptomyces yokosukanensis.</title>
        <authorList>
            <person name="Ruckert C."/>
            <person name="Winkler A."/>
            <person name="Kalinowski J."/>
            <person name="Kampfer P."/>
            <person name="Glaeser S."/>
        </authorList>
    </citation>
    <scope>NUCLEOTIDE SEQUENCE [LARGE SCALE GENOMIC DNA]</scope>
    <source>
        <strain evidence="1 2">DSM 40224</strain>
    </source>
</reference>
<name>A0A124HEG1_9ACTN</name>
<proteinExistence type="predicted"/>
<dbReference type="Proteomes" id="UP000053127">
    <property type="component" value="Unassembled WGS sequence"/>
</dbReference>
<evidence type="ECO:0000313" key="2">
    <source>
        <dbReference type="Proteomes" id="UP000053127"/>
    </source>
</evidence>
<dbReference type="RefSeq" id="WP_067133239.1">
    <property type="nucleotide sequence ID" value="NZ_KQ948222.1"/>
</dbReference>
<dbReference type="STRING" id="67386.AQI95_34400"/>
<comment type="caution">
    <text evidence="1">The sequence shown here is derived from an EMBL/GenBank/DDBJ whole genome shotgun (WGS) entry which is preliminary data.</text>
</comment>
<dbReference type="EMBL" id="LMWN01000048">
    <property type="protein sequence ID" value="KUN00599.1"/>
    <property type="molecule type" value="Genomic_DNA"/>
</dbReference>